<evidence type="ECO:0000259" key="2">
    <source>
        <dbReference type="Pfam" id="PF05444"/>
    </source>
</evidence>
<dbReference type="KEGG" id="dgr:6561779"/>
<dbReference type="PhylomeDB" id="B4JBX4"/>
<dbReference type="Pfam" id="PF05444">
    <property type="entry name" value="DUF753"/>
    <property type="match status" value="2"/>
</dbReference>
<feature type="domain" description="DUF753" evidence="2">
    <location>
        <begin position="103"/>
        <end position="167"/>
    </location>
</feature>
<keyword evidence="4" id="KW-1185">Reference proteome</keyword>
<name>B4JBX4_DROGR</name>
<evidence type="ECO:0000313" key="4">
    <source>
        <dbReference type="Proteomes" id="UP000001070"/>
    </source>
</evidence>
<evidence type="ECO:0000256" key="1">
    <source>
        <dbReference type="SAM" id="SignalP"/>
    </source>
</evidence>
<dbReference type="EMBL" id="CH916368">
    <property type="protein sequence ID" value="EDW04077.1"/>
    <property type="molecule type" value="Genomic_DNA"/>
</dbReference>
<protein>
    <submittedName>
        <fullName evidence="3">GH11597</fullName>
    </submittedName>
</protein>
<dbReference type="PANTHER" id="PTHR21721">
    <property type="entry name" value="GH09876P-RELATED"/>
    <property type="match status" value="1"/>
</dbReference>
<dbReference type="Proteomes" id="UP000001070">
    <property type="component" value="Unassembled WGS sequence"/>
</dbReference>
<gene>
    <name evidence="3" type="primary">Dgri\GH11597</name>
    <name evidence="3" type="ORF">Dgri_GH11597</name>
</gene>
<evidence type="ECO:0000313" key="3">
    <source>
        <dbReference type="EMBL" id="EDW04077.1"/>
    </source>
</evidence>
<dbReference type="OrthoDB" id="7730284at2759"/>
<feature type="chain" id="PRO_5002811952" evidence="1">
    <location>
        <begin position="25"/>
        <end position="523"/>
    </location>
</feature>
<dbReference type="eggNOG" id="ENOG502T9E7">
    <property type="taxonomic scope" value="Eukaryota"/>
</dbReference>
<dbReference type="OMA" id="TRCYRCS"/>
<keyword evidence="1" id="KW-0732">Signal</keyword>
<dbReference type="InParanoid" id="B4JBX4"/>
<dbReference type="InterPro" id="IPR008472">
    <property type="entry name" value="DUF753"/>
</dbReference>
<accession>B4JBX4</accession>
<proteinExistence type="predicted"/>
<feature type="signal peptide" evidence="1">
    <location>
        <begin position="1"/>
        <end position="24"/>
    </location>
</feature>
<dbReference type="AlphaFoldDB" id="B4JBX4"/>
<organism evidence="4">
    <name type="scientific">Drosophila grimshawi</name>
    <name type="common">Hawaiian fruit fly</name>
    <name type="synonym">Idiomyia grimshawi</name>
    <dbReference type="NCBI Taxonomy" id="7222"/>
    <lineage>
        <taxon>Eukaryota</taxon>
        <taxon>Metazoa</taxon>
        <taxon>Ecdysozoa</taxon>
        <taxon>Arthropoda</taxon>
        <taxon>Hexapoda</taxon>
        <taxon>Insecta</taxon>
        <taxon>Pterygota</taxon>
        <taxon>Neoptera</taxon>
        <taxon>Endopterygota</taxon>
        <taxon>Diptera</taxon>
        <taxon>Brachycera</taxon>
        <taxon>Muscomorpha</taxon>
        <taxon>Ephydroidea</taxon>
        <taxon>Drosophilidae</taxon>
        <taxon>Drosophila</taxon>
        <taxon>Hawaiian Drosophila</taxon>
    </lineage>
</organism>
<sequence>MSQFSILRLLLLFLSCLTIQLTWAIVCYHCDSIALPECAQTLGEVGQLPFKECPTELTCTMSIVDSITYRGCGVETPTIGATYSKRCSTNLCNSGVYPPGRLKCHHCAGEDCVAAPAGRPLPCRQHQEEDHCYTEVSNATWAYRGCSSDSNHTAAATAQLCEINGCNGAQGAWTLSCVRCDSQRGRGCKRDLFQLGSNECRISQYEQCQQQMLLGQEQEQYCYIYSQLNRVVRGCSAELEPQVEEELSGTVVKCSSADNCNAVCLPQQTCLICNSAETENCRKNASALSSSICGSAEASSCYACEQPDDWTVQRGCGQPLPLLNCYECAGSDKIACNVLDLTRCYHCSSSNSPGCANWEKPGGISIEECAQPAAPCLVLSHVNGTTQRGCQRPDFNCNLSTVANCRSCEGSFCNKGAFPEHRLWCHQCQNCDHVESRGQNAFPCSVAANEPTDELAACLEFYDETSGQVVRGCRSNGQLYYECLLRSPKKAGCRLCGKHGCNATPGAHLRSMLLAEEQQRGEL</sequence>
<feature type="domain" description="DUF753" evidence="2">
    <location>
        <begin position="343"/>
        <end position="414"/>
    </location>
</feature>
<dbReference type="PANTHER" id="PTHR21721:SF27">
    <property type="entry name" value="GH09876P"/>
    <property type="match status" value="1"/>
</dbReference>
<dbReference type="HOGENOM" id="CLU_038516_0_0_1"/>
<reference evidence="3 4" key="1">
    <citation type="journal article" date="2007" name="Nature">
        <title>Evolution of genes and genomes on the Drosophila phylogeny.</title>
        <authorList>
            <consortium name="Drosophila 12 Genomes Consortium"/>
            <person name="Clark A.G."/>
            <person name="Eisen M.B."/>
            <person name="Smith D.R."/>
            <person name="Bergman C.M."/>
            <person name="Oliver B."/>
            <person name="Markow T.A."/>
            <person name="Kaufman T.C."/>
            <person name="Kellis M."/>
            <person name="Gelbart W."/>
            <person name="Iyer V.N."/>
            <person name="Pollard D.A."/>
            <person name="Sackton T.B."/>
            <person name="Larracuente A.M."/>
            <person name="Singh N.D."/>
            <person name="Abad J.P."/>
            <person name="Abt D.N."/>
            <person name="Adryan B."/>
            <person name="Aguade M."/>
            <person name="Akashi H."/>
            <person name="Anderson W.W."/>
            <person name="Aquadro C.F."/>
            <person name="Ardell D.H."/>
            <person name="Arguello R."/>
            <person name="Artieri C.G."/>
            <person name="Barbash D.A."/>
            <person name="Barker D."/>
            <person name="Barsanti P."/>
            <person name="Batterham P."/>
            <person name="Batzoglou S."/>
            <person name="Begun D."/>
            <person name="Bhutkar A."/>
            <person name="Blanco E."/>
            <person name="Bosak S.A."/>
            <person name="Bradley R.K."/>
            <person name="Brand A.D."/>
            <person name="Brent M.R."/>
            <person name="Brooks A.N."/>
            <person name="Brown R.H."/>
            <person name="Butlin R.K."/>
            <person name="Caggese C."/>
            <person name="Calvi B.R."/>
            <person name="Bernardo de Carvalho A."/>
            <person name="Caspi A."/>
            <person name="Castrezana S."/>
            <person name="Celniker S.E."/>
            <person name="Chang J.L."/>
            <person name="Chapple C."/>
            <person name="Chatterji S."/>
            <person name="Chinwalla A."/>
            <person name="Civetta A."/>
            <person name="Clifton S.W."/>
            <person name="Comeron J.M."/>
            <person name="Costello J.C."/>
            <person name="Coyne J.A."/>
            <person name="Daub J."/>
            <person name="David R.G."/>
            <person name="Delcher A.L."/>
            <person name="Delehaunty K."/>
            <person name="Do C.B."/>
            <person name="Ebling H."/>
            <person name="Edwards K."/>
            <person name="Eickbush T."/>
            <person name="Evans J.D."/>
            <person name="Filipski A."/>
            <person name="Findeiss S."/>
            <person name="Freyhult E."/>
            <person name="Fulton L."/>
            <person name="Fulton R."/>
            <person name="Garcia A.C."/>
            <person name="Gardiner A."/>
            <person name="Garfield D.A."/>
            <person name="Garvin B.E."/>
            <person name="Gibson G."/>
            <person name="Gilbert D."/>
            <person name="Gnerre S."/>
            <person name="Godfrey J."/>
            <person name="Good R."/>
            <person name="Gotea V."/>
            <person name="Gravely B."/>
            <person name="Greenberg A.J."/>
            <person name="Griffiths-Jones S."/>
            <person name="Gross S."/>
            <person name="Guigo R."/>
            <person name="Gustafson E.A."/>
            <person name="Haerty W."/>
            <person name="Hahn M.W."/>
            <person name="Halligan D.L."/>
            <person name="Halpern A.L."/>
            <person name="Halter G.M."/>
            <person name="Han M.V."/>
            <person name="Heger A."/>
            <person name="Hillier L."/>
            <person name="Hinrichs A.S."/>
            <person name="Holmes I."/>
            <person name="Hoskins R.A."/>
            <person name="Hubisz M.J."/>
            <person name="Hultmark D."/>
            <person name="Huntley M.A."/>
            <person name="Jaffe D.B."/>
            <person name="Jagadeeshan S."/>
            <person name="Jeck W.R."/>
            <person name="Johnson J."/>
            <person name="Jones C.D."/>
            <person name="Jordan W.C."/>
            <person name="Karpen G.H."/>
            <person name="Kataoka E."/>
            <person name="Keightley P.D."/>
            <person name="Kheradpour P."/>
            <person name="Kirkness E.F."/>
            <person name="Koerich L.B."/>
            <person name="Kristiansen K."/>
            <person name="Kudrna D."/>
            <person name="Kulathinal R.J."/>
            <person name="Kumar S."/>
            <person name="Kwok R."/>
            <person name="Lander E."/>
            <person name="Langley C.H."/>
            <person name="Lapoint R."/>
            <person name="Lazzaro B.P."/>
            <person name="Lee S.J."/>
            <person name="Levesque L."/>
            <person name="Li R."/>
            <person name="Lin C.F."/>
            <person name="Lin M.F."/>
            <person name="Lindblad-Toh K."/>
            <person name="Llopart A."/>
            <person name="Long M."/>
            <person name="Low L."/>
            <person name="Lozovsky E."/>
            <person name="Lu J."/>
            <person name="Luo M."/>
            <person name="Machado C.A."/>
            <person name="Makalowski W."/>
            <person name="Marzo M."/>
            <person name="Matsuda M."/>
            <person name="Matzkin L."/>
            <person name="McAllister B."/>
            <person name="McBride C.S."/>
            <person name="McKernan B."/>
            <person name="McKernan K."/>
            <person name="Mendez-Lago M."/>
            <person name="Minx P."/>
            <person name="Mollenhauer M.U."/>
            <person name="Montooth K."/>
            <person name="Mount S.M."/>
            <person name="Mu X."/>
            <person name="Myers E."/>
            <person name="Negre B."/>
            <person name="Newfeld S."/>
            <person name="Nielsen R."/>
            <person name="Noor M.A."/>
            <person name="O'Grady P."/>
            <person name="Pachter L."/>
            <person name="Papaceit M."/>
            <person name="Parisi M.J."/>
            <person name="Parisi M."/>
            <person name="Parts L."/>
            <person name="Pedersen J.S."/>
            <person name="Pesole G."/>
            <person name="Phillippy A.M."/>
            <person name="Ponting C.P."/>
            <person name="Pop M."/>
            <person name="Porcelli D."/>
            <person name="Powell J.R."/>
            <person name="Prohaska S."/>
            <person name="Pruitt K."/>
            <person name="Puig M."/>
            <person name="Quesneville H."/>
            <person name="Ram K.R."/>
            <person name="Rand D."/>
            <person name="Rasmussen M.D."/>
            <person name="Reed L.K."/>
            <person name="Reenan R."/>
            <person name="Reily A."/>
            <person name="Remington K.A."/>
            <person name="Rieger T.T."/>
            <person name="Ritchie M.G."/>
            <person name="Robin C."/>
            <person name="Rogers Y.H."/>
            <person name="Rohde C."/>
            <person name="Rozas J."/>
            <person name="Rubenfield M.J."/>
            <person name="Ruiz A."/>
            <person name="Russo S."/>
            <person name="Salzberg S.L."/>
            <person name="Sanchez-Gracia A."/>
            <person name="Saranga D.J."/>
            <person name="Sato H."/>
            <person name="Schaeffer S.W."/>
            <person name="Schatz M.C."/>
            <person name="Schlenke T."/>
            <person name="Schwartz R."/>
            <person name="Segarra C."/>
            <person name="Singh R.S."/>
            <person name="Sirot L."/>
            <person name="Sirota M."/>
            <person name="Sisneros N.B."/>
            <person name="Smith C.D."/>
            <person name="Smith T.F."/>
            <person name="Spieth J."/>
            <person name="Stage D.E."/>
            <person name="Stark A."/>
            <person name="Stephan W."/>
            <person name="Strausberg R.L."/>
            <person name="Strempel S."/>
            <person name="Sturgill D."/>
            <person name="Sutton G."/>
            <person name="Sutton G.G."/>
            <person name="Tao W."/>
            <person name="Teichmann S."/>
            <person name="Tobari Y.N."/>
            <person name="Tomimura Y."/>
            <person name="Tsolas J.M."/>
            <person name="Valente V.L."/>
            <person name="Venter E."/>
            <person name="Venter J.C."/>
            <person name="Vicario S."/>
            <person name="Vieira F.G."/>
            <person name="Vilella A.J."/>
            <person name="Villasante A."/>
            <person name="Walenz B."/>
            <person name="Wang J."/>
            <person name="Wasserman M."/>
            <person name="Watts T."/>
            <person name="Wilson D."/>
            <person name="Wilson R.K."/>
            <person name="Wing R.A."/>
            <person name="Wolfner M.F."/>
            <person name="Wong A."/>
            <person name="Wong G.K."/>
            <person name="Wu C.I."/>
            <person name="Wu G."/>
            <person name="Yamamoto D."/>
            <person name="Yang H.P."/>
            <person name="Yang S.P."/>
            <person name="Yorke J.A."/>
            <person name="Yoshida K."/>
            <person name="Zdobnov E."/>
            <person name="Zhang P."/>
            <person name="Zhang Y."/>
            <person name="Zimin A.V."/>
            <person name="Baldwin J."/>
            <person name="Abdouelleil A."/>
            <person name="Abdulkadir J."/>
            <person name="Abebe A."/>
            <person name="Abera B."/>
            <person name="Abreu J."/>
            <person name="Acer S.C."/>
            <person name="Aftuck L."/>
            <person name="Alexander A."/>
            <person name="An P."/>
            <person name="Anderson E."/>
            <person name="Anderson S."/>
            <person name="Arachi H."/>
            <person name="Azer M."/>
            <person name="Bachantsang P."/>
            <person name="Barry A."/>
            <person name="Bayul T."/>
            <person name="Berlin A."/>
            <person name="Bessette D."/>
            <person name="Bloom T."/>
            <person name="Blye J."/>
            <person name="Boguslavskiy L."/>
            <person name="Bonnet C."/>
            <person name="Boukhgalter B."/>
            <person name="Bourzgui I."/>
            <person name="Brown A."/>
            <person name="Cahill P."/>
            <person name="Channer S."/>
            <person name="Cheshatsang Y."/>
            <person name="Chuda L."/>
            <person name="Citroen M."/>
            <person name="Collymore A."/>
            <person name="Cooke P."/>
            <person name="Costello M."/>
            <person name="D'Aco K."/>
            <person name="Daza R."/>
            <person name="De Haan G."/>
            <person name="DeGray S."/>
            <person name="DeMaso C."/>
            <person name="Dhargay N."/>
            <person name="Dooley K."/>
            <person name="Dooley E."/>
            <person name="Doricent M."/>
            <person name="Dorje P."/>
            <person name="Dorjee K."/>
            <person name="Dupes A."/>
            <person name="Elong R."/>
            <person name="Falk J."/>
            <person name="Farina A."/>
            <person name="Faro S."/>
            <person name="Ferguson D."/>
            <person name="Fisher S."/>
            <person name="Foley C.D."/>
            <person name="Franke A."/>
            <person name="Friedrich D."/>
            <person name="Gadbois L."/>
            <person name="Gearin G."/>
            <person name="Gearin C.R."/>
            <person name="Giannoukos G."/>
            <person name="Goode T."/>
            <person name="Graham J."/>
            <person name="Grandbois E."/>
            <person name="Grewal S."/>
            <person name="Gyaltsen K."/>
            <person name="Hafez N."/>
            <person name="Hagos B."/>
            <person name="Hall J."/>
            <person name="Henson C."/>
            <person name="Hollinger A."/>
            <person name="Honan T."/>
            <person name="Huard M.D."/>
            <person name="Hughes L."/>
            <person name="Hurhula B."/>
            <person name="Husby M.E."/>
            <person name="Kamat A."/>
            <person name="Kanga B."/>
            <person name="Kashin S."/>
            <person name="Khazanovich D."/>
            <person name="Kisner P."/>
            <person name="Lance K."/>
            <person name="Lara M."/>
            <person name="Lee W."/>
            <person name="Lennon N."/>
            <person name="Letendre F."/>
            <person name="LeVine R."/>
            <person name="Lipovsky A."/>
            <person name="Liu X."/>
            <person name="Liu J."/>
            <person name="Liu S."/>
            <person name="Lokyitsang T."/>
            <person name="Lokyitsang Y."/>
            <person name="Lubonja R."/>
            <person name="Lui A."/>
            <person name="MacDonald P."/>
            <person name="Magnisalis V."/>
            <person name="Maru K."/>
            <person name="Matthews C."/>
            <person name="McCusker W."/>
            <person name="McDonough S."/>
            <person name="Mehta T."/>
            <person name="Meldrim J."/>
            <person name="Meneus L."/>
            <person name="Mihai O."/>
            <person name="Mihalev A."/>
            <person name="Mihova T."/>
            <person name="Mittelman R."/>
            <person name="Mlenga V."/>
            <person name="Montmayeur A."/>
            <person name="Mulrain L."/>
            <person name="Navidi A."/>
            <person name="Naylor J."/>
            <person name="Negash T."/>
            <person name="Nguyen T."/>
            <person name="Nguyen N."/>
            <person name="Nicol R."/>
            <person name="Norbu C."/>
            <person name="Norbu N."/>
            <person name="Novod N."/>
            <person name="O'Neill B."/>
            <person name="Osman S."/>
            <person name="Markiewicz E."/>
            <person name="Oyono O.L."/>
            <person name="Patti C."/>
            <person name="Phunkhang P."/>
            <person name="Pierre F."/>
            <person name="Priest M."/>
            <person name="Raghuraman S."/>
            <person name="Rege F."/>
            <person name="Reyes R."/>
            <person name="Rise C."/>
            <person name="Rogov P."/>
            <person name="Ross K."/>
            <person name="Ryan E."/>
            <person name="Settipalli S."/>
            <person name="Shea T."/>
            <person name="Sherpa N."/>
            <person name="Shi L."/>
            <person name="Shih D."/>
            <person name="Sparrow T."/>
            <person name="Spaulding J."/>
            <person name="Stalker J."/>
            <person name="Stange-Thomann N."/>
            <person name="Stavropoulos S."/>
            <person name="Stone C."/>
            <person name="Strader C."/>
            <person name="Tesfaye S."/>
            <person name="Thomson T."/>
            <person name="Thoulutsang Y."/>
            <person name="Thoulutsang D."/>
            <person name="Topham K."/>
            <person name="Topping I."/>
            <person name="Tsamla T."/>
            <person name="Vassiliev H."/>
            <person name="Vo A."/>
            <person name="Wangchuk T."/>
            <person name="Wangdi T."/>
            <person name="Weiand M."/>
            <person name="Wilkinson J."/>
            <person name="Wilson A."/>
            <person name="Yadav S."/>
            <person name="Young G."/>
            <person name="Yu Q."/>
            <person name="Zembek L."/>
            <person name="Zhong D."/>
            <person name="Zimmer A."/>
            <person name="Zwirko Z."/>
            <person name="Jaffe D.B."/>
            <person name="Alvarez P."/>
            <person name="Brockman W."/>
            <person name="Butler J."/>
            <person name="Chin C."/>
            <person name="Gnerre S."/>
            <person name="Grabherr M."/>
            <person name="Kleber M."/>
            <person name="Mauceli E."/>
            <person name="MacCallum I."/>
        </authorList>
    </citation>
    <scope>NUCLEOTIDE SEQUENCE [LARGE SCALE GENOMIC DNA]</scope>
    <source>
        <strain evidence="4">Tucson 15287-2541.00</strain>
    </source>
</reference>